<dbReference type="EMBL" id="GU370074">
    <property type="protein sequence ID" value="ADB91989.1"/>
    <property type="molecule type" value="Genomic_DNA"/>
</dbReference>
<evidence type="ECO:0000256" key="7">
    <source>
        <dbReference type="ARBA" id="ARBA00022989"/>
    </source>
</evidence>
<accession>E0XLE4</accession>
<evidence type="ECO:0000256" key="8">
    <source>
        <dbReference type="ARBA" id="ARBA00023065"/>
    </source>
</evidence>
<dbReference type="GO" id="GO:0005743">
    <property type="term" value="C:mitochondrial inner membrane"/>
    <property type="evidence" value="ECO:0007669"/>
    <property type="project" value="UniProtKB-SubCell"/>
</dbReference>
<keyword evidence="7 12" id="KW-1133">Transmembrane helix</keyword>
<feature type="transmembrane region" description="Helical" evidence="12">
    <location>
        <begin position="122"/>
        <end position="142"/>
    </location>
</feature>
<keyword evidence="9 12" id="KW-0472">Membrane</keyword>
<dbReference type="SUPFAM" id="SSF81336">
    <property type="entry name" value="F1F0 ATP synthase subunit A"/>
    <property type="match status" value="1"/>
</dbReference>
<dbReference type="PROSITE" id="PS00449">
    <property type="entry name" value="ATPASE_A"/>
    <property type="match status" value="1"/>
</dbReference>
<keyword evidence="6" id="KW-0375">Hydrogen ion transport</keyword>
<sequence>MMNNMFSMFDPTSTFIGFKMNWLSMLIVMILLQMNYWVFLSQYMKLFLNLMIMIYKEMKQMISPSPIIFFLSLMMVIFINNLFGLLPYIFTSTSHIMLTLSMALMLWLTFNMYGWFKKTSDMFIHLVPMSTPNLLIPFMVLIESVSNIIRPITLSVRLMANMTAGHIMILLISSSCVNLSFKYSFIIIFIQISLMFLELAVAMIQAYVFTTLSSLYYNEIN</sequence>
<keyword evidence="13" id="KW-0496">Mitochondrion</keyword>
<protein>
    <recommendedName>
        <fullName evidence="11">ATP synthase subunit a</fullName>
    </recommendedName>
</protein>
<dbReference type="InterPro" id="IPR035908">
    <property type="entry name" value="F0_ATP_A_sf"/>
</dbReference>
<dbReference type="InterPro" id="IPR000568">
    <property type="entry name" value="ATP_synth_F0_asu"/>
</dbReference>
<dbReference type="GO" id="GO:0045259">
    <property type="term" value="C:proton-transporting ATP synthase complex"/>
    <property type="evidence" value="ECO:0007669"/>
    <property type="project" value="UniProtKB-KW"/>
</dbReference>
<feature type="transmembrane region" description="Helical" evidence="12">
    <location>
        <begin position="154"/>
        <end position="173"/>
    </location>
</feature>
<proteinExistence type="inferred from homology"/>
<gene>
    <name evidence="13" type="primary">ATP6</name>
</gene>
<dbReference type="CTD" id="4508"/>
<dbReference type="InterPro" id="IPR023011">
    <property type="entry name" value="ATP_synth_F0_asu_AS"/>
</dbReference>
<feature type="transmembrane region" description="Helical" evidence="12">
    <location>
        <begin position="20"/>
        <end position="40"/>
    </location>
</feature>
<dbReference type="PANTHER" id="PTHR11410">
    <property type="entry name" value="ATP SYNTHASE SUBUNIT A"/>
    <property type="match status" value="1"/>
</dbReference>
<evidence type="ECO:0000256" key="2">
    <source>
        <dbReference type="ARBA" id="ARBA00006810"/>
    </source>
</evidence>
<feature type="transmembrane region" description="Helical" evidence="12">
    <location>
        <begin position="185"/>
        <end position="208"/>
    </location>
</feature>
<dbReference type="GeneID" id="9728719"/>
<dbReference type="PRINTS" id="PR00123">
    <property type="entry name" value="ATPASEA"/>
</dbReference>
<feature type="transmembrane region" description="Helical" evidence="12">
    <location>
        <begin position="61"/>
        <end position="79"/>
    </location>
</feature>
<keyword evidence="3" id="KW-0813">Transport</keyword>
<dbReference type="NCBIfam" id="TIGR01131">
    <property type="entry name" value="ATP_synt_6_or_A"/>
    <property type="match status" value="1"/>
</dbReference>
<dbReference type="CDD" id="cd00310">
    <property type="entry name" value="ATP-synt_Fo_a_6"/>
    <property type="match status" value="1"/>
</dbReference>
<keyword evidence="5 12" id="KW-0812">Transmembrane</keyword>
<keyword evidence="10" id="KW-0066">ATP synthesis</keyword>
<dbReference type="InterPro" id="IPR045083">
    <property type="entry name" value="ATP_synth_F0_asu_bact/mt"/>
</dbReference>
<evidence type="ECO:0000256" key="6">
    <source>
        <dbReference type="ARBA" id="ARBA00022781"/>
    </source>
</evidence>
<evidence type="ECO:0000313" key="13">
    <source>
        <dbReference type="EMBL" id="ADB91989.1"/>
    </source>
</evidence>
<comment type="subcellular location">
    <subcellularLocation>
        <location evidence="1">Membrane</location>
        <topology evidence="1">Multi-pass membrane protein</topology>
    </subcellularLocation>
    <subcellularLocation>
        <location evidence="11">Mitochondrion inner membrane</location>
        <topology evidence="11">Multi-pass membrane protein</topology>
    </subcellularLocation>
</comment>
<comment type="similarity">
    <text evidence="2">Belongs to the ATPase A chain family.</text>
</comment>
<evidence type="ECO:0000256" key="12">
    <source>
        <dbReference type="SAM" id="Phobius"/>
    </source>
</evidence>
<name>E0XLE4_TANOR</name>
<organism evidence="13">
    <name type="scientific">Tanystylum orbiculare</name>
    <name type="common">Sea spider</name>
    <name type="synonym">Clotenia orbiculare</name>
    <dbReference type="NCBI Taxonomy" id="88027"/>
    <lineage>
        <taxon>Eukaryota</taxon>
        <taxon>Metazoa</taxon>
        <taxon>Ecdysozoa</taxon>
        <taxon>Arthropoda</taxon>
        <taxon>Chelicerata</taxon>
        <taxon>Pycnogonida</taxon>
        <taxon>Pantopoda</taxon>
        <taxon>Tanystylum</taxon>
    </lineage>
</organism>
<feature type="transmembrane region" description="Helical" evidence="12">
    <location>
        <begin position="85"/>
        <end position="110"/>
    </location>
</feature>
<geneLocation type="mitochondrion" evidence="13"/>
<evidence type="ECO:0000256" key="1">
    <source>
        <dbReference type="ARBA" id="ARBA00004141"/>
    </source>
</evidence>
<keyword evidence="4" id="KW-0138">CF(0)</keyword>
<evidence type="ECO:0000256" key="5">
    <source>
        <dbReference type="ARBA" id="ARBA00022692"/>
    </source>
</evidence>
<dbReference type="AlphaFoldDB" id="E0XLE4"/>
<evidence type="ECO:0000256" key="10">
    <source>
        <dbReference type="ARBA" id="ARBA00023310"/>
    </source>
</evidence>
<keyword evidence="8" id="KW-0406">Ion transport</keyword>
<dbReference type="RefSeq" id="YP_003891053.1">
    <property type="nucleotide sequence ID" value="NC_014505.1"/>
</dbReference>
<reference evidence="13" key="1">
    <citation type="journal article" date="2010" name="Mol. Phylogenet. Evol.">
        <title>Rare genomic changes and mitochondrial sequences provide independent support for congruent relationships among the sea spiders (Arthropoda, Pycnogonida).</title>
        <authorList>
            <person name="Masta S.E."/>
            <person name="McCall A."/>
            <person name="Longhorn S.J."/>
        </authorList>
    </citation>
    <scope>NUCLEOTIDE SEQUENCE</scope>
</reference>
<dbReference type="Pfam" id="PF00119">
    <property type="entry name" value="ATP-synt_A"/>
    <property type="match status" value="1"/>
</dbReference>
<evidence type="ECO:0000256" key="9">
    <source>
        <dbReference type="ARBA" id="ARBA00023136"/>
    </source>
</evidence>
<dbReference type="Gene3D" id="1.20.120.220">
    <property type="entry name" value="ATP synthase, F0 complex, subunit A"/>
    <property type="match status" value="1"/>
</dbReference>
<evidence type="ECO:0000256" key="11">
    <source>
        <dbReference type="RuleBase" id="RU004450"/>
    </source>
</evidence>
<evidence type="ECO:0000256" key="4">
    <source>
        <dbReference type="ARBA" id="ARBA00022547"/>
    </source>
</evidence>
<evidence type="ECO:0000256" key="3">
    <source>
        <dbReference type="ARBA" id="ARBA00022448"/>
    </source>
</evidence>
<dbReference type="PANTHER" id="PTHR11410:SF0">
    <property type="entry name" value="ATP SYNTHASE SUBUNIT A"/>
    <property type="match status" value="1"/>
</dbReference>
<dbReference type="GO" id="GO:0046933">
    <property type="term" value="F:proton-transporting ATP synthase activity, rotational mechanism"/>
    <property type="evidence" value="ECO:0007669"/>
    <property type="project" value="TreeGrafter"/>
</dbReference>